<evidence type="ECO:0000256" key="1">
    <source>
        <dbReference type="SAM" id="MobiDB-lite"/>
    </source>
</evidence>
<dbReference type="Gene3D" id="3.40.50.300">
    <property type="entry name" value="P-loop containing nucleotide triphosphate hydrolases"/>
    <property type="match status" value="1"/>
</dbReference>
<name>A0A1H3YGC1_9RHOB</name>
<dbReference type="Proteomes" id="UP000198703">
    <property type="component" value="Unassembled WGS sequence"/>
</dbReference>
<feature type="region of interest" description="Disordered" evidence="1">
    <location>
        <begin position="1"/>
        <end position="24"/>
    </location>
</feature>
<dbReference type="AlphaFoldDB" id="A0A1H3YGC1"/>
<dbReference type="InterPro" id="IPR015223">
    <property type="entry name" value="MipZ"/>
</dbReference>
<accession>A0A1H3YGC1</accession>
<dbReference type="Pfam" id="PF09140">
    <property type="entry name" value="MipZ"/>
    <property type="match status" value="1"/>
</dbReference>
<organism evidence="2 3">
    <name type="scientific">Rubrimonas cliftonensis</name>
    <dbReference type="NCBI Taxonomy" id="89524"/>
    <lineage>
        <taxon>Bacteria</taxon>
        <taxon>Pseudomonadati</taxon>
        <taxon>Pseudomonadota</taxon>
        <taxon>Alphaproteobacteria</taxon>
        <taxon>Rhodobacterales</taxon>
        <taxon>Paracoccaceae</taxon>
        <taxon>Rubrimonas</taxon>
    </lineage>
</organism>
<gene>
    <name evidence="2" type="ORF">SAMN05444370_10385</name>
</gene>
<evidence type="ECO:0000313" key="2">
    <source>
        <dbReference type="EMBL" id="SEA10576.1"/>
    </source>
</evidence>
<dbReference type="OrthoDB" id="13869at2"/>
<keyword evidence="3" id="KW-1185">Reference proteome</keyword>
<dbReference type="EMBL" id="FNQM01000003">
    <property type="protein sequence ID" value="SEA10576.1"/>
    <property type="molecule type" value="Genomic_DNA"/>
</dbReference>
<evidence type="ECO:0000313" key="3">
    <source>
        <dbReference type="Proteomes" id="UP000198703"/>
    </source>
</evidence>
<proteinExistence type="predicted"/>
<dbReference type="STRING" id="89524.SAMN05444370_10385"/>
<dbReference type="CDD" id="cd02042">
    <property type="entry name" value="ParAB_family"/>
    <property type="match status" value="1"/>
</dbReference>
<dbReference type="InterPro" id="IPR050678">
    <property type="entry name" value="DNA_Partitioning_ATPase"/>
</dbReference>
<sequence length="297" mass="32221">MTASDGSAGFAPGSAPGAEADAPRGSARAHVVVLGNEKGGSGKSTTAMHLFVALARAGKRVGAMDLDLRQQSFFRYLENRRAYAERSGAALIMPEQARVTPSDLPLRAEADEADRAALRAALDGLRARCDFVVIDCPGSFTTFSQEAHAAADTLITPLNDSLIDFDLLARVDPATGRIKGPSIYSEMVWRGRQIRAQAGLKPIDWIVMRNRIATLDARNKRTVGRMLKELSRRIGFRVAPGFSERVIFRELFLSGLTLLDLRGGAEGQPLSMSHIAARQEVRELIRNLELPGVSPEV</sequence>
<protein>
    <submittedName>
        <fullName evidence="2">Chromosome partitioning protein</fullName>
    </submittedName>
</protein>
<dbReference type="SUPFAM" id="SSF52540">
    <property type="entry name" value="P-loop containing nucleoside triphosphate hydrolases"/>
    <property type="match status" value="1"/>
</dbReference>
<reference evidence="2 3" key="1">
    <citation type="submission" date="2016-10" db="EMBL/GenBank/DDBJ databases">
        <authorList>
            <person name="de Groot N.N."/>
        </authorList>
    </citation>
    <scope>NUCLEOTIDE SEQUENCE [LARGE SCALE GENOMIC DNA]</scope>
    <source>
        <strain evidence="2 3">DSM 15345</strain>
    </source>
</reference>
<dbReference type="InterPro" id="IPR027417">
    <property type="entry name" value="P-loop_NTPase"/>
</dbReference>
<dbReference type="PANTHER" id="PTHR13696:SF96">
    <property type="entry name" value="COBQ_COBB_MIND_PARA NUCLEOTIDE BINDING DOMAIN-CONTAINING PROTEIN"/>
    <property type="match status" value="1"/>
</dbReference>
<dbReference type="PANTHER" id="PTHR13696">
    <property type="entry name" value="P-LOOP CONTAINING NUCLEOSIDE TRIPHOSPHATE HYDROLASE"/>
    <property type="match status" value="1"/>
</dbReference>
<feature type="compositionally biased region" description="Low complexity" evidence="1">
    <location>
        <begin position="1"/>
        <end position="20"/>
    </location>
</feature>